<dbReference type="AlphaFoldDB" id="A0AA42EGK2"/>
<dbReference type="Pfam" id="PF03406">
    <property type="entry name" value="Phage_fiber_2"/>
    <property type="match status" value="1"/>
</dbReference>
<protein>
    <submittedName>
        <fullName evidence="5">Phage tail protein</fullName>
    </submittedName>
</protein>
<dbReference type="PANTHER" id="PTHR35191:SF1">
    <property type="entry name" value="PROPHAGE SIDE TAIL FIBER PROTEIN HOMOLOG STFQ-RELATED"/>
    <property type="match status" value="1"/>
</dbReference>
<dbReference type="InterPro" id="IPR005068">
    <property type="entry name" value="Phage_lambda_Stf-r2"/>
</dbReference>
<organism evidence="5 6">
    <name type="scientific">Glaesserella parasuis</name>
    <name type="common">Haemophilus parasuis</name>
    <dbReference type="NCBI Taxonomy" id="738"/>
    <lineage>
        <taxon>Bacteria</taxon>
        <taxon>Pseudomonadati</taxon>
        <taxon>Pseudomonadota</taxon>
        <taxon>Gammaproteobacteria</taxon>
        <taxon>Pasteurellales</taxon>
        <taxon>Pasteurellaceae</taxon>
        <taxon>Glaesserella</taxon>
    </lineage>
</organism>
<keyword evidence="2" id="KW-0945">Host-virus interaction</keyword>
<dbReference type="Proteomes" id="UP001148834">
    <property type="component" value="Unassembled WGS sequence"/>
</dbReference>
<sequence>MAKTYYSVLTTYGSQLFANAMTNRQAVNITHFAVGDGNGRAVQPDSTRTSLVREVHKASISAVSRDPRNNRQVIFELTLPENVGGFWIREMGIFDNAGRLVAIANCPDTYKPRLDEGSGKIQVLRMILLVSSSDAVTLKVDDTVIFVTRGQFTPKTITANSINGFDDTGHSHAIDTATTSRKGITQLTNDTGLDSEVLALTAKAGKSIAQSVAQLQVNTNNALNQKVNKTDISNAVNSTSQTTVASSQAVKTAYDLANSKYTAQDASPTQKGLVQLANNLTTDDATKALTAAQGKALKDKIDGIEIGGRNLIKNSRLLNGTNHWTVIGGQDLRNGIAVLKSLDTSTEWWWRQSFNLPEKQYTFSAEVKPERTAFYIHLQNGERWLNFYARNLTPGVWQKISITFVSAVRQITFVNPGEGLVELQNPMLVEGNRAMTWAPAPEDAEDYNRQNYVAKSGDTMTGILNINHAASYLRGKNNGEDDWFVGRVRDNDNDVALVSYQYSTGVHLKADRVESNKPIYHGANKVFDEGNLLPVKQINLRSHIPNTQIEYQNATPAELPMGSYIGFTTNAQLSGNGVFSGWGFVSKTDNTQAFRQAVNFDRHFAQWGNNASGWGSVHEYFMLRPQLGASNLNNVTMCGMYSQMSNANTQSNLNYPAQEAGTLLVTPSAYGYQQEYTTFYSNKKFVRGRDGNGWLSWKQIDGADWSEVRNKPTTASGLGINDFDNRVTALFTYQKIGDIEVRKYPDGTMIQAFTKRMTSSDYSKTTVLWAQAFISRPILTGTARYEASVGDHDTIVTFVNGTDHTKCVFVTGETYNNSSEFAYVEVIAIGRWK</sequence>
<dbReference type="CDD" id="cd19958">
    <property type="entry name" value="pyocin_knob"/>
    <property type="match status" value="1"/>
</dbReference>
<dbReference type="Pfam" id="PF12571">
    <property type="entry name" value="Phage_tail_fib"/>
    <property type="match status" value="1"/>
</dbReference>
<dbReference type="PANTHER" id="PTHR35191">
    <property type="entry name" value="PROPHAGE SIDE TAIL FIBER PROTEIN HOMOLOG STFQ-RELATED"/>
    <property type="match status" value="1"/>
</dbReference>
<evidence type="ECO:0000313" key="5">
    <source>
        <dbReference type="EMBL" id="MDD2167076.1"/>
    </source>
</evidence>
<feature type="domain" description="Phage tail fibre protein N-terminal" evidence="3">
    <location>
        <begin position="1"/>
        <end position="149"/>
    </location>
</feature>
<dbReference type="GO" id="GO:0046718">
    <property type="term" value="P:symbiont entry into host cell"/>
    <property type="evidence" value="ECO:0007669"/>
    <property type="project" value="InterPro"/>
</dbReference>
<evidence type="ECO:0000259" key="4">
    <source>
        <dbReference type="Pfam" id="PF20744"/>
    </source>
</evidence>
<proteinExistence type="predicted"/>
<evidence type="ECO:0000256" key="2">
    <source>
        <dbReference type="ARBA" id="ARBA00022581"/>
    </source>
</evidence>
<gene>
    <name evidence="5" type="ORF">N5925_00335</name>
</gene>
<dbReference type="InterPro" id="IPR054500">
    <property type="entry name" value="Phage_fiber_rpt"/>
</dbReference>
<accession>A0AA42EGK2</accession>
<dbReference type="Pfam" id="PF20744">
    <property type="entry name" value="gp37_trimer"/>
    <property type="match status" value="1"/>
</dbReference>
<evidence type="ECO:0000259" key="3">
    <source>
        <dbReference type="Pfam" id="PF12571"/>
    </source>
</evidence>
<dbReference type="InterPro" id="IPR048388">
    <property type="entry name" value="Gp37_trimer"/>
</dbReference>
<feature type="domain" description="Tail fibre protein gp37 trimerization region" evidence="4">
    <location>
        <begin position="464"/>
        <end position="542"/>
    </location>
</feature>
<name>A0AA42EGK2_GLAPU</name>
<evidence type="ECO:0000256" key="1">
    <source>
        <dbReference type="ARBA" id="ARBA00004328"/>
    </source>
</evidence>
<comment type="subcellular location">
    <subcellularLocation>
        <location evidence="1">Virion</location>
    </subcellularLocation>
</comment>
<dbReference type="InterPro" id="IPR051934">
    <property type="entry name" value="Phage_Tail_Fiber_Structural"/>
</dbReference>
<comment type="caution">
    <text evidence="5">The sequence shown here is derived from an EMBL/GenBank/DDBJ whole genome shotgun (WGS) entry which is preliminary data.</text>
</comment>
<evidence type="ECO:0000313" key="6">
    <source>
        <dbReference type="Proteomes" id="UP001148834"/>
    </source>
</evidence>
<reference evidence="5" key="1">
    <citation type="submission" date="2022-09" db="EMBL/GenBank/DDBJ databases">
        <title>Molecular characterization of Glaesserella parasuis strains circulating in commercial swine farms using whole-genome sequencing.</title>
        <authorList>
            <person name="Mugabi R."/>
            <person name="Clavijo M."/>
            <person name="Li G."/>
        </authorList>
    </citation>
    <scope>NUCLEOTIDE SEQUENCE</scope>
    <source>
        <strain evidence="5">0435-53</strain>
    </source>
</reference>
<dbReference type="EMBL" id="JAODIR010000001">
    <property type="protein sequence ID" value="MDD2167076.1"/>
    <property type="molecule type" value="Genomic_DNA"/>
</dbReference>
<dbReference type="Gene3D" id="6.20.80.10">
    <property type="match status" value="1"/>
</dbReference>
<dbReference type="InterPro" id="IPR022225">
    <property type="entry name" value="Phage_tail_fibre_N"/>
</dbReference>
<dbReference type="Pfam" id="PF22337">
    <property type="entry name" value="Phage_fiber_rpt"/>
    <property type="match status" value="1"/>
</dbReference>
<dbReference type="GO" id="GO:0019062">
    <property type="term" value="P:virion attachment to host cell"/>
    <property type="evidence" value="ECO:0007669"/>
    <property type="project" value="InterPro"/>
</dbReference>